<evidence type="ECO:0000256" key="4">
    <source>
        <dbReference type="ARBA" id="ARBA00023242"/>
    </source>
</evidence>
<feature type="region of interest" description="Disordered" evidence="5">
    <location>
        <begin position="872"/>
        <end position="954"/>
    </location>
</feature>
<dbReference type="SMART" id="SM00355">
    <property type="entry name" value="ZnF_C2H2"/>
    <property type="match status" value="2"/>
</dbReference>
<dbReference type="Proteomes" id="UP000095287">
    <property type="component" value="Unplaced"/>
</dbReference>
<feature type="compositionally biased region" description="Polar residues" evidence="5">
    <location>
        <begin position="937"/>
        <end position="954"/>
    </location>
</feature>
<evidence type="ECO:0000256" key="2">
    <source>
        <dbReference type="ARBA" id="ARBA00023015"/>
    </source>
</evidence>
<keyword evidence="4" id="KW-0539">Nucleus</keyword>
<dbReference type="InterPro" id="IPR003150">
    <property type="entry name" value="DNA-bd_RFX"/>
</dbReference>
<evidence type="ECO:0000259" key="6">
    <source>
        <dbReference type="PROSITE" id="PS51011"/>
    </source>
</evidence>
<evidence type="ECO:0000313" key="8">
    <source>
        <dbReference type="Proteomes" id="UP000095287"/>
    </source>
</evidence>
<dbReference type="SMART" id="SM00501">
    <property type="entry name" value="BRIGHT"/>
    <property type="match status" value="1"/>
</dbReference>
<dbReference type="SMART" id="SM01014">
    <property type="entry name" value="ARID"/>
    <property type="match status" value="1"/>
</dbReference>
<dbReference type="PANTHER" id="PTHR22970:SF14">
    <property type="entry name" value="AT-RICH INTERACTIVE DOMAIN-CONTAINING PROTEIN 2"/>
    <property type="match status" value="1"/>
</dbReference>
<dbReference type="Pfam" id="PF02257">
    <property type="entry name" value="RFX_DNA_binding"/>
    <property type="match status" value="1"/>
</dbReference>
<dbReference type="Gene3D" id="1.10.150.60">
    <property type="entry name" value="ARID DNA-binding domain"/>
    <property type="match status" value="1"/>
</dbReference>
<evidence type="ECO:0000259" key="7">
    <source>
        <dbReference type="PROSITE" id="PS51526"/>
    </source>
</evidence>
<reference evidence="9" key="1">
    <citation type="submission" date="2016-11" db="UniProtKB">
        <authorList>
            <consortium name="WormBaseParasite"/>
        </authorList>
    </citation>
    <scope>IDENTIFICATION</scope>
</reference>
<dbReference type="SUPFAM" id="SSF46774">
    <property type="entry name" value="ARID-like"/>
    <property type="match status" value="1"/>
</dbReference>
<dbReference type="InterPro" id="IPR011989">
    <property type="entry name" value="ARM-like"/>
</dbReference>
<dbReference type="SUPFAM" id="SSF48371">
    <property type="entry name" value="ARM repeat"/>
    <property type="match status" value="1"/>
</dbReference>
<dbReference type="InterPro" id="IPR016024">
    <property type="entry name" value="ARM-type_fold"/>
</dbReference>
<dbReference type="InterPro" id="IPR036431">
    <property type="entry name" value="ARID_dom_sf"/>
</dbReference>
<keyword evidence="8" id="KW-1185">Reference proteome</keyword>
<feature type="domain" description="RFX-type winged-helix" evidence="7">
    <location>
        <begin position="671"/>
        <end position="731"/>
    </location>
</feature>
<feature type="region of interest" description="Disordered" evidence="5">
    <location>
        <begin position="738"/>
        <end position="769"/>
    </location>
</feature>
<dbReference type="InterPro" id="IPR036388">
    <property type="entry name" value="WH-like_DNA-bd_sf"/>
</dbReference>
<feature type="compositionally biased region" description="Low complexity" evidence="5">
    <location>
        <begin position="741"/>
        <end position="752"/>
    </location>
</feature>
<evidence type="ECO:0000256" key="3">
    <source>
        <dbReference type="ARBA" id="ARBA00023163"/>
    </source>
</evidence>
<organism evidence="8 9">
    <name type="scientific">Steinernema glaseri</name>
    <dbReference type="NCBI Taxonomy" id="37863"/>
    <lineage>
        <taxon>Eukaryota</taxon>
        <taxon>Metazoa</taxon>
        <taxon>Ecdysozoa</taxon>
        <taxon>Nematoda</taxon>
        <taxon>Chromadorea</taxon>
        <taxon>Rhabditida</taxon>
        <taxon>Tylenchina</taxon>
        <taxon>Panagrolaimomorpha</taxon>
        <taxon>Strongyloidoidea</taxon>
        <taxon>Steinernematidae</taxon>
        <taxon>Steinernema</taxon>
    </lineage>
</organism>
<dbReference type="PROSITE" id="PS51011">
    <property type="entry name" value="ARID"/>
    <property type="match status" value="1"/>
</dbReference>
<proteinExistence type="predicted"/>
<dbReference type="GO" id="GO:0006355">
    <property type="term" value="P:regulation of DNA-templated transcription"/>
    <property type="evidence" value="ECO:0007669"/>
    <property type="project" value="InterPro"/>
</dbReference>
<feature type="domain" description="ARID" evidence="6">
    <location>
        <begin position="111"/>
        <end position="203"/>
    </location>
</feature>
<dbReference type="GO" id="GO:0006325">
    <property type="term" value="P:chromatin organization"/>
    <property type="evidence" value="ECO:0007669"/>
    <property type="project" value="UniProtKB-KW"/>
</dbReference>
<dbReference type="InterPro" id="IPR013087">
    <property type="entry name" value="Znf_C2H2_type"/>
</dbReference>
<evidence type="ECO:0000256" key="1">
    <source>
        <dbReference type="ARBA" id="ARBA00022853"/>
    </source>
</evidence>
<dbReference type="GO" id="GO:0003677">
    <property type="term" value="F:DNA binding"/>
    <property type="evidence" value="ECO:0007669"/>
    <property type="project" value="InterPro"/>
</dbReference>
<dbReference type="WBParaSite" id="L893_g19714.t3">
    <property type="protein sequence ID" value="L893_g19714.t3"/>
    <property type="gene ID" value="L893_g19714"/>
</dbReference>
<protein>
    <submittedName>
        <fullName evidence="9">ARID domain-containing protein</fullName>
    </submittedName>
</protein>
<dbReference type="Gene3D" id="1.25.10.10">
    <property type="entry name" value="Leucine-rich Repeat Variant"/>
    <property type="match status" value="1"/>
</dbReference>
<keyword evidence="3" id="KW-0804">Transcription</keyword>
<dbReference type="InterPro" id="IPR001606">
    <property type="entry name" value="ARID_dom"/>
</dbReference>
<dbReference type="AlphaFoldDB" id="A0A1I7YTL6"/>
<feature type="compositionally biased region" description="Acidic residues" evidence="5">
    <location>
        <begin position="878"/>
        <end position="913"/>
    </location>
</feature>
<dbReference type="CDD" id="cd16100">
    <property type="entry name" value="ARID"/>
    <property type="match status" value="1"/>
</dbReference>
<dbReference type="PROSITE" id="PS51526">
    <property type="entry name" value="RFX_DBD"/>
    <property type="match status" value="1"/>
</dbReference>
<keyword evidence="1" id="KW-0156">Chromatin regulator</keyword>
<dbReference type="PROSITE" id="PS00028">
    <property type="entry name" value="ZINC_FINGER_C2H2_1"/>
    <property type="match status" value="2"/>
</dbReference>
<dbReference type="Gene3D" id="3.30.160.60">
    <property type="entry name" value="Classic Zinc Finger"/>
    <property type="match status" value="1"/>
</dbReference>
<dbReference type="Gene3D" id="1.10.10.10">
    <property type="entry name" value="Winged helix-like DNA-binding domain superfamily/Winged helix DNA-binding domain"/>
    <property type="match status" value="1"/>
</dbReference>
<accession>A0A1I7YTL6</accession>
<feature type="compositionally biased region" description="Low complexity" evidence="5">
    <location>
        <begin position="914"/>
        <end position="924"/>
    </location>
</feature>
<sequence length="1086" mass="120174">MTAVGRTDREDFFLPATAAATSAANVDGQQSAPYIFRAIIILGIPQCQRARASPVTTLLLQERSKEDMRLCRGAVFGGQNFKDRMAVADRRRKRTRKTAYVDQLLDSPAKMAKTNDFYRELNGFYRRKWGASLKLPNVDGFPFDLARLYEIVIDQGGWQKISSNEQWGDVAAALGYNQEITVVSHAIKQIYIRYLSKYEQNELIGEAEEVDAEAMAGRNRNGRMFSYLASSDCPVSVPPLNAEPINYLATQESEYGRLVKSLLSGLPNEVDFAINILTLLSHPGPRLFKVSSCPAIITILMAHVGIFADGDCTLKNLHDAWQEASGRDFLSFWKACGITDPEILRMVGFEHNNVVEELNQDRDLFNLPLAEFSTNDPISWRIFQILCIVRNLSFEEVNREALAENWPLIKFLLICAACDWPQLMTSALDTLSNIAYEMDITTDDMSASHHAILKLVHDCLHSSDKLKITRTMEIIAGLCNSERNENIICEFLSPDIMASIFSHVFLKDVMVCVYTLEALYQISELGTVACEQISQHPSAIDMLVDMTTVEAISFGPGGLSGMKVVEFNAPGASSSSTPSTMANMAQQPFQQVETSGSQYKPLVQRAPAPTILTNTAPRSIMSTDPAISQQHEIQHVQVMPTTLTTVGASPTLPNGPMVPQEEPQSKLDMLTVRWIRKNCIPTPGCSVNRGEVYAAYVNDMRNIYKSLSGSAGMFTNTLKACFRDVTVKPCEKAGSSYVHRSISNSHSPSPLSDFVDDEQEDPITSPLTNSLKSSDLQQTCPVKLEVCTAAVEARNILSSDSSAHETKIVRVENTACRNPIPHSPEEIISDDLSEKLDSTIDAVASGKNGLNIQTNCNGVSYKHVNGVNEHISENGLDEHDDEDDMDDEMDGDDEDQEDFEEEDMGADEEDDDTSSMCSESVHSSVNGVTSHGIEPQNVYSNGHFSTSESESTGTAMENIAAETDPSTSEEGNLLCEWDNCLRLFSKGSTLFYHCATEHINENTVQCKWPNCDSTLRSRWSLVTHVQDHHCNEASLRNAAKRRQNGEPPEIVPKVVKEPTPAVYTKNAAAEAIRRHAFTYLPKDVTP</sequence>
<evidence type="ECO:0000313" key="9">
    <source>
        <dbReference type="WBParaSite" id="L893_g19714.t3"/>
    </source>
</evidence>
<name>A0A1I7YTL6_9BILA</name>
<keyword evidence="2" id="KW-0805">Transcription regulation</keyword>
<dbReference type="InterPro" id="IPR052406">
    <property type="entry name" value="Chromatin_Remodeling_Comp"/>
</dbReference>
<evidence type="ECO:0000256" key="5">
    <source>
        <dbReference type="SAM" id="MobiDB-lite"/>
    </source>
</evidence>
<dbReference type="Pfam" id="PF01388">
    <property type="entry name" value="ARID"/>
    <property type="match status" value="1"/>
</dbReference>
<dbReference type="PANTHER" id="PTHR22970">
    <property type="entry name" value="AT-RICH INTERACTIVE DOMAIN-CONTAINING PROTEIN 2"/>
    <property type="match status" value="1"/>
</dbReference>